<dbReference type="CDD" id="cd07098">
    <property type="entry name" value="ALDH_F15-22"/>
    <property type="match status" value="1"/>
</dbReference>
<dbReference type="OrthoDB" id="310895at2759"/>
<dbReference type="EMBL" id="MU004239">
    <property type="protein sequence ID" value="KAF2666263.1"/>
    <property type="molecule type" value="Genomic_DNA"/>
</dbReference>
<accession>A0A6A6U4Q0</accession>
<dbReference type="PANTHER" id="PTHR11699">
    <property type="entry name" value="ALDEHYDE DEHYDROGENASE-RELATED"/>
    <property type="match status" value="1"/>
</dbReference>
<dbReference type="Gene3D" id="3.40.605.10">
    <property type="entry name" value="Aldehyde Dehydrogenase, Chain A, domain 1"/>
    <property type="match status" value="1"/>
</dbReference>
<evidence type="ECO:0000256" key="7">
    <source>
        <dbReference type="SAM" id="Phobius"/>
    </source>
</evidence>
<evidence type="ECO:0000259" key="8">
    <source>
        <dbReference type="Pfam" id="PF00171"/>
    </source>
</evidence>
<dbReference type="Pfam" id="PF00171">
    <property type="entry name" value="Aldedh"/>
    <property type="match status" value="1"/>
</dbReference>
<dbReference type="InterPro" id="IPR016160">
    <property type="entry name" value="Ald_DH_CS_CYS"/>
</dbReference>
<comment type="similarity">
    <text evidence="1 6">Belongs to the aldehyde dehydrogenase family.</text>
</comment>
<organism evidence="9 10">
    <name type="scientific">Microthyrium microscopicum</name>
    <dbReference type="NCBI Taxonomy" id="703497"/>
    <lineage>
        <taxon>Eukaryota</taxon>
        <taxon>Fungi</taxon>
        <taxon>Dikarya</taxon>
        <taxon>Ascomycota</taxon>
        <taxon>Pezizomycotina</taxon>
        <taxon>Dothideomycetes</taxon>
        <taxon>Dothideomycetes incertae sedis</taxon>
        <taxon>Microthyriales</taxon>
        <taxon>Microthyriaceae</taxon>
        <taxon>Microthyrium</taxon>
    </lineage>
</organism>
<dbReference type="Proteomes" id="UP000799302">
    <property type="component" value="Unassembled WGS sequence"/>
</dbReference>
<reference evidence="9" key="1">
    <citation type="journal article" date="2020" name="Stud. Mycol.">
        <title>101 Dothideomycetes genomes: a test case for predicting lifestyles and emergence of pathogens.</title>
        <authorList>
            <person name="Haridas S."/>
            <person name="Albert R."/>
            <person name="Binder M."/>
            <person name="Bloem J."/>
            <person name="Labutti K."/>
            <person name="Salamov A."/>
            <person name="Andreopoulos B."/>
            <person name="Baker S."/>
            <person name="Barry K."/>
            <person name="Bills G."/>
            <person name="Bluhm B."/>
            <person name="Cannon C."/>
            <person name="Castanera R."/>
            <person name="Culley D."/>
            <person name="Daum C."/>
            <person name="Ezra D."/>
            <person name="Gonzalez J."/>
            <person name="Henrissat B."/>
            <person name="Kuo A."/>
            <person name="Liang C."/>
            <person name="Lipzen A."/>
            <person name="Lutzoni F."/>
            <person name="Magnuson J."/>
            <person name="Mondo S."/>
            <person name="Nolan M."/>
            <person name="Ohm R."/>
            <person name="Pangilinan J."/>
            <person name="Park H.-J."/>
            <person name="Ramirez L."/>
            <person name="Alfaro M."/>
            <person name="Sun H."/>
            <person name="Tritt A."/>
            <person name="Yoshinaga Y."/>
            <person name="Zwiers L.-H."/>
            <person name="Turgeon B."/>
            <person name="Goodwin S."/>
            <person name="Spatafora J."/>
            <person name="Crous P."/>
            <person name="Grigoriev I."/>
        </authorList>
    </citation>
    <scope>NUCLEOTIDE SEQUENCE</scope>
    <source>
        <strain evidence="9">CBS 115976</strain>
    </source>
</reference>
<keyword evidence="7" id="KW-1133">Transmembrane helix</keyword>
<dbReference type="EC" id="1.2.1.3" evidence="3"/>
<keyword evidence="2 6" id="KW-0560">Oxidoreductase</keyword>
<dbReference type="InterPro" id="IPR015590">
    <property type="entry name" value="Aldehyde_DH_dom"/>
</dbReference>
<dbReference type="Gene3D" id="3.40.309.10">
    <property type="entry name" value="Aldehyde Dehydrogenase, Chain A, domain 2"/>
    <property type="match status" value="1"/>
</dbReference>
<evidence type="ECO:0000256" key="6">
    <source>
        <dbReference type="RuleBase" id="RU003345"/>
    </source>
</evidence>
<evidence type="ECO:0000256" key="2">
    <source>
        <dbReference type="ARBA" id="ARBA00023002"/>
    </source>
</evidence>
<dbReference type="GO" id="GO:0004029">
    <property type="term" value="F:aldehyde dehydrogenase (NAD+) activity"/>
    <property type="evidence" value="ECO:0007669"/>
    <property type="project" value="UniProtKB-EC"/>
</dbReference>
<evidence type="ECO:0000256" key="3">
    <source>
        <dbReference type="ARBA" id="ARBA00024226"/>
    </source>
</evidence>
<dbReference type="PROSITE" id="PS00687">
    <property type="entry name" value="ALDEHYDE_DEHYDR_GLU"/>
    <property type="match status" value="1"/>
</dbReference>
<feature type="domain" description="Aldehyde dehydrogenase" evidence="8">
    <location>
        <begin position="79"/>
        <end position="546"/>
    </location>
</feature>
<keyword evidence="10" id="KW-1185">Reference proteome</keyword>
<protein>
    <recommendedName>
        <fullName evidence="3">aldehyde dehydrogenase (NAD(+))</fullName>
        <ecNumber evidence="3">1.2.1.3</ecNumber>
    </recommendedName>
</protein>
<name>A0A6A6U4Q0_9PEZI</name>
<dbReference type="AlphaFoldDB" id="A0A6A6U4Q0"/>
<dbReference type="InterPro" id="IPR016161">
    <property type="entry name" value="Ald_DH/histidinol_DH"/>
</dbReference>
<dbReference type="InterPro" id="IPR016162">
    <property type="entry name" value="Ald_DH_N"/>
</dbReference>
<dbReference type="FunFam" id="3.40.605.10:FF:000014">
    <property type="entry name" value="aldehyde dehydrogenase 22A1"/>
    <property type="match status" value="1"/>
</dbReference>
<evidence type="ECO:0000256" key="4">
    <source>
        <dbReference type="ARBA" id="ARBA00049194"/>
    </source>
</evidence>
<dbReference type="InterPro" id="IPR016163">
    <property type="entry name" value="Ald_DH_C"/>
</dbReference>
<dbReference type="InterPro" id="IPR029510">
    <property type="entry name" value="Ald_DH_CS_GLU"/>
</dbReference>
<dbReference type="PROSITE" id="PS00070">
    <property type="entry name" value="ALDEHYDE_DEHYDR_CYS"/>
    <property type="match status" value="1"/>
</dbReference>
<evidence type="ECO:0000313" key="10">
    <source>
        <dbReference type="Proteomes" id="UP000799302"/>
    </source>
</evidence>
<keyword evidence="7" id="KW-0812">Transmembrane</keyword>
<feature type="active site" evidence="5">
    <location>
        <position position="316"/>
    </location>
</feature>
<keyword evidence="7" id="KW-0472">Membrane</keyword>
<comment type="catalytic activity">
    <reaction evidence="4">
        <text>an aldehyde + NAD(+) + H2O = a carboxylate + NADH + 2 H(+)</text>
        <dbReference type="Rhea" id="RHEA:16185"/>
        <dbReference type="ChEBI" id="CHEBI:15377"/>
        <dbReference type="ChEBI" id="CHEBI:15378"/>
        <dbReference type="ChEBI" id="CHEBI:17478"/>
        <dbReference type="ChEBI" id="CHEBI:29067"/>
        <dbReference type="ChEBI" id="CHEBI:57540"/>
        <dbReference type="ChEBI" id="CHEBI:57945"/>
        <dbReference type="EC" id="1.2.1.3"/>
    </reaction>
</comment>
<sequence length="601" mass="65740">METPQSVVEAIELLQRRAQWVQIPPVIWATTAALGSLLIFYLWRDNETALLYTVDEPEQCKSGWQGTTIEQPSIQLRDSSAIQCYCPATGQLLGLVNPATKEGIDRAIIKASEAQKQWAATSFSDRRKVLKTLLKFVLSHQDSIAQAACLDSGKTRIDASFGEILVTAEKLKWTIDHGERYLRPERRPTNFLMFYKKNQVIYEPLGVVCACVSWNYPFHNLLGPIISAIFAGNGIIVKGSEQTAWCSQYFISIVKGALKACGHDPNLVQSIMCWPNVANHLTSHPQISHITFIGSRKVAHQVAESAAKPLTPVCLELGGKDAAIVLDDLKDIDRVVATLVRGTFQAAGQNCIGIERIICLPGIYDTVVSKLLPIIERLRIGSALHSSEVDVGACISAANFDNLETLITAAAKQGAKLLVGGKRAHVPDYPAGHYFQPTLLVNVDSSMKIARTELFAPVCVVMRAKNLDDAIKIANSTEFGLGASVFGRNTRDLDKVVREVKAGMVSVNDFAVYYAVQLPFGGTKGSGYGRFAGSEGLRSLCNTKSICSDRWSFMKTSIPTPLQLPVPNEPKGWNMSKGIVELGYGESPRQKARGITRLMGF</sequence>
<evidence type="ECO:0000256" key="1">
    <source>
        <dbReference type="ARBA" id="ARBA00009986"/>
    </source>
</evidence>
<dbReference type="FunFam" id="3.40.309.10:FF:000024">
    <property type="entry name" value="Betaine aldehyde dehydrogenase"/>
    <property type="match status" value="1"/>
</dbReference>
<dbReference type="SUPFAM" id="SSF53720">
    <property type="entry name" value="ALDH-like"/>
    <property type="match status" value="1"/>
</dbReference>
<evidence type="ECO:0000313" key="9">
    <source>
        <dbReference type="EMBL" id="KAF2666263.1"/>
    </source>
</evidence>
<proteinExistence type="inferred from homology"/>
<feature type="transmembrane region" description="Helical" evidence="7">
    <location>
        <begin position="26"/>
        <end position="43"/>
    </location>
</feature>
<evidence type="ECO:0000256" key="5">
    <source>
        <dbReference type="PROSITE-ProRule" id="PRU10007"/>
    </source>
</evidence>
<gene>
    <name evidence="9" type="ORF">BT63DRAFT_54137</name>
</gene>